<dbReference type="Gene3D" id="3.40.630.30">
    <property type="match status" value="2"/>
</dbReference>
<dbReference type="Pfam" id="PF13530">
    <property type="entry name" value="SCP2_2"/>
    <property type="match status" value="1"/>
</dbReference>
<feature type="binding site" evidence="4">
    <location>
        <begin position="119"/>
        <end position="120"/>
    </location>
    <ligand>
        <name>acetyl-CoA</name>
        <dbReference type="ChEBI" id="CHEBI:57288"/>
    </ligand>
</feature>
<keyword evidence="2 4" id="KW-0808">Transferase</keyword>
<dbReference type="InterPro" id="IPR000182">
    <property type="entry name" value="GNAT_dom"/>
</dbReference>
<dbReference type="PROSITE" id="PS51186">
    <property type="entry name" value="GNAT"/>
    <property type="match status" value="1"/>
</dbReference>
<dbReference type="RefSeq" id="WP_267569327.1">
    <property type="nucleotide sequence ID" value="NZ_JAPNTZ010000021.1"/>
</dbReference>
<dbReference type="Proteomes" id="UP001151002">
    <property type="component" value="Unassembled WGS sequence"/>
</dbReference>
<gene>
    <name evidence="6" type="ORF">OWR29_42640</name>
</gene>
<evidence type="ECO:0000256" key="3">
    <source>
        <dbReference type="ARBA" id="ARBA00023315"/>
    </source>
</evidence>
<evidence type="ECO:0000256" key="4">
    <source>
        <dbReference type="HAMAP-Rule" id="MF_01812"/>
    </source>
</evidence>
<dbReference type="CDD" id="cd04301">
    <property type="entry name" value="NAT_SF"/>
    <property type="match status" value="1"/>
</dbReference>
<comment type="similarity">
    <text evidence="1 4">Belongs to the acetyltransferase Eis family.</text>
</comment>
<sequence>MLESVRLRAATEDDRPGIADLLLYLFHEHATDDQRDLEMSILEPERSIVAEDDGRIVGNAAIQTRDLTVPGGMVPAAHVTGVGVSPTHRRRGLLTALMRRQLTGIAEAGREPVAALWASETAIYPRYGYGPAADRLRFDIRSRELKVTGPEAPAGKFRLVEPKAALDELVKVHDGLRIHRVGWSSRPAYWWDYLVSDIDEVRDGATALRGVVYETGNGPVGYALWRVKDGWDSHGPAGVVRVAEVAAGDPGVYAELWKFLLSIDLTRTATYDFAGLDEPLQFMVDEPRKLGRRYSDALWIRLVDLPAALAARRYATPVDAVFEVTDPVLEANNGRWRLIGGPDKASCVRTDDAPDVACSVTELGAAYLGGTTLAALATAGRVRQLTSNLPSTAFQWYRQPGALEVF</sequence>
<feature type="binding site" evidence="4">
    <location>
        <begin position="82"/>
        <end position="84"/>
    </location>
    <ligand>
        <name>acetyl-CoA</name>
        <dbReference type="ChEBI" id="CHEBI:57288"/>
    </ligand>
</feature>
<name>A0ABT4BE08_9ACTN</name>
<feature type="active site" description="Proton donor" evidence="4">
    <location>
        <position position="124"/>
    </location>
</feature>
<protein>
    <submittedName>
        <fullName evidence="6">GNAT family N-acetyltransferase</fullName>
    </submittedName>
</protein>
<dbReference type="PANTHER" id="PTHR37817">
    <property type="entry name" value="N-ACETYLTRANSFERASE EIS"/>
    <property type="match status" value="1"/>
</dbReference>
<dbReference type="InterPro" id="IPR016181">
    <property type="entry name" value="Acyl_CoA_acyltransferase"/>
</dbReference>
<accession>A0ABT4BE08</accession>
<dbReference type="HAMAP" id="MF_01812">
    <property type="entry name" value="Eis"/>
    <property type="match status" value="1"/>
</dbReference>
<dbReference type="SUPFAM" id="SSF55729">
    <property type="entry name" value="Acyl-CoA N-acyltransferases (Nat)"/>
    <property type="match status" value="1"/>
</dbReference>
<keyword evidence="3 4" id="KW-0012">Acyltransferase</keyword>
<dbReference type="NCBIfam" id="NF002367">
    <property type="entry name" value="PRK01346.1-4"/>
    <property type="match status" value="1"/>
</dbReference>
<evidence type="ECO:0000256" key="2">
    <source>
        <dbReference type="ARBA" id="ARBA00022679"/>
    </source>
</evidence>
<dbReference type="InterPro" id="IPR025559">
    <property type="entry name" value="Eis_dom"/>
</dbReference>
<feature type="active site" description="Proton acceptor; via carboxylate" evidence="4">
    <location>
        <position position="406"/>
    </location>
</feature>
<dbReference type="SUPFAM" id="SSF55718">
    <property type="entry name" value="SCP-like"/>
    <property type="match status" value="1"/>
</dbReference>
<evidence type="ECO:0000313" key="7">
    <source>
        <dbReference type="Proteomes" id="UP001151002"/>
    </source>
</evidence>
<organism evidence="6 7">
    <name type="scientific">Paractinoplanes pyxinae</name>
    <dbReference type="NCBI Taxonomy" id="2997416"/>
    <lineage>
        <taxon>Bacteria</taxon>
        <taxon>Bacillati</taxon>
        <taxon>Actinomycetota</taxon>
        <taxon>Actinomycetes</taxon>
        <taxon>Micromonosporales</taxon>
        <taxon>Micromonosporaceae</taxon>
        <taxon>Paractinoplanes</taxon>
    </lineage>
</organism>
<evidence type="ECO:0000256" key="1">
    <source>
        <dbReference type="ARBA" id="ARBA00009213"/>
    </source>
</evidence>
<dbReference type="EMBL" id="JAPNTZ010000021">
    <property type="protein sequence ID" value="MCY1144739.1"/>
    <property type="molecule type" value="Genomic_DNA"/>
</dbReference>
<evidence type="ECO:0000259" key="5">
    <source>
        <dbReference type="PROSITE" id="PS51186"/>
    </source>
</evidence>
<dbReference type="Gene3D" id="3.30.1050.10">
    <property type="entry name" value="SCP2 sterol-binding domain"/>
    <property type="match status" value="1"/>
</dbReference>
<comment type="subunit">
    <text evidence="4">Homohexamer; trimer of dimers.</text>
</comment>
<dbReference type="Pfam" id="PF17668">
    <property type="entry name" value="Acetyltransf_17"/>
    <property type="match status" value="1"/>
</dbReference>
<dbReference type="Pfam" id="PF13527">
    <property type="entry name" value="Acetyltransf_9"/>
    <property type="match status" value="1"/>
</dbReference>
<proteinExistence type="inferred from homology"/>
<feature type="domain" description="N-acetyltransferase" evidence="5">
    <location>
        <begin position="5"/>
        <end position="150"/>
    </location>
</feature>
<keyword evidence="7" id="KW-1185">Reference proteome</keyword>
<reference evidence="6" key="1">
    <citation type="submission" date="2022-11" db="EMBL/GenBank/DDBJ databases">
        <authorList>
            <person name="Somphong A."/>
            <person name="Phongsopitanun W."/>
        </authorList>
    </citation>
    <scope>NUCLEOTIDE SEQUENCE</scope>
    <source>
        <strain evidence="6">Pm04-4</strain>
    </source>
</reference>
<dbReference type="InterPro" id="IPR022902">
    <property type="entry name" value="NAcTrfase_Eis"/>
</dbReference>
<dbReference type="InterPro" id="IPR051554">
    <property type="entry name" value="Acetyltransferase_Eis"/>
</dbReference>
<dbReference type="PANTHER" id="PTHR37817:SF1">
    <property type="entry name" value="N-ACETYLTRANSFERASE EIS"/>
    <property type="match status" value="1"/>
</dbReference>
<feature type="binding site" evidence="4">
    <location>
        <begin position="90"/>
        <end position="95"/>
    </location>
    <ligand>
        <name>acetyl-CoA</name>
        <dbReference type="ChEBI" id="CHEBI:57288"/>
    </ligand>
</feature>
<evidence type="ECO:0000313" key="6">
    <source>
        <dbReference type="EMBL" id="MCY1144739.1"/>
    </source>
</evidence>
<dbReference type="InterPro" id="IPR041380">
    <property type="entry name" value="Acetyltransf_17"/>
</dbReference>
<dbReference type="InterPro" id="IPR036527">
    <property type="entry name" value="SCP2_sterol-bd_dom_sf"/>
</dbReference>
<comment type="caution">
    <text evidence="6">The sequence shown here is derived from an EMBL/GenBank/DDBJ whole genome shotgun (WGS) entry which is preliminary data.</text>
</comment>